<feature type="compositionally biased region" description="Polar residues" evidence="5">
    <location>
        <begin position="220"/>
        <end position="229"/>
    </location>
</feature>
<organism evidence="8 9">
    <name type="scientific">Lithospermum erythrorhizon</name>
    <name type="common">Purple gromwell</name>
    <name type="synonym">Lithospermum officinale var. erythrorhizon</name>
    <dbReference type="NCBI Taxonomy" id="34254"/>
    <lineage>
        <taxon>Eukaryota</taxon>
        <taxon>Viridiplantae</taxon>
        <taxon>Streptophyta</taxon>
        <taxon>Embryophyta</taxon>
        <taxon>Tracheophyta</taxon>
        <taxon>Spermatophyta</taxon>
        <taxon>Magnoliopsida</taxon>
        <taxon>eudicotyledons</taxon>
        <taxon>Gunneridae</taxon>
        <taxon>Pentapetalae</taxon>
        <taxon>asterids</taxon>
        <taxon>lamiids</taxon>
        <taxon>Boraginales</taxon>
        <taxon>Boraginaceae</taxon>
        <taxon>Boraginoideae</taxon>
        <taxon>Lithospermeae</taxon>
        <taxon>Lithospermum</taxon>
    </lineage>
</organism>
<evidence type="ECO:0000256" key="5">
    <source>
        <dbReference type="SAM" id="MobiDB-lite"/>
    </source>
</evidence>
<keyword evidence="9" id="KW-1185">Reference proteome</keyword>
<proteinExistence type="predicted"/>
<evidence type="ECO:0000256" key="3">
    <source>
        <dbReference type="ARBA" id="ARBA00023187"/>
    </source>
</evidence>
<comment type="caution">
    <text evidence="8">The sequence shown here is derived from an EMBL/GenBank/DDBJ whole genome shotgun (WGS) entry which is preliminary data.</text>
</comment>
<sequence>MDRDKSSSSSSSRRHKEMREDRYRDKSSERNRRDKVSERYRERDRHYDREDSVERGRKSNKRKERPESEERVEEAENGKRRFQDGRISKEYDHLKNHTVNAAVSSANGAAVESASVAASNLPQISMAPSHPTSSQVSSITTTNENTGNNSNRSHEVPGQSSTDGTASDAGKTRGLSSLDALAKAKRALQNKFSEKLKKISALSKVIDPPREGSSKVRSNEGVTSMSTAPRISPTPGLPVTSGGSVTSSSLPTSSASMNLPPSGLPNLPGLTPHKYEAVKKVHEFVAKLGYRQDPQFGPLINMFPGQMPPDVTIQPKPAKTPVLRLDAHGREVDEHGNVLDTTKPNNLSTLKVNINKQKKDAFQILKPELEVDPEKNPFFDPDMGINKNKILRPKRMTFQFVEEGKWAKDAEIIKMKNQFGEARSKELKVKQAQLAKAKAEPDINPNLIEVSERAPTKEKPTKDPIPEVEWWDTPFLKMGTYGNIAADDIADGCRIITDNMLKMDKITIYVEHPRPIEPPAEPAPPPPQPLKLTKKEQKKLRTQRRLAKEKERQEMIRQGLIEPPKAKVKMSNLMKVLGSEATQDPTKLEMEIRSAAAEREQAHIDRNIARKLTPAERREKKERKLFDEASTLETIVSVYKINDLSHPQTRFKVDVNARENRLTGCAAISDGIAVVVVEGGNKSIKRYNKLMLRRIDWAAAVKNDDDEEQDEEKPTNKCVLVWQGSVAKPSFTRFIVHDCRTEAAARKFFSDAGVAHYWELAVNFTDDQL</sequence>
<reference evidence="8 9" key="1">
    <citation type="submission" date="2024-01" db="EMBL/GenBank/DDBJ databases">
        <title>The complete chloroplast genome sequence of Lithospermum erythrorhizon: insights into the phylogenetic relationship among Boraginaceae species and the maternal lineages of purple gromwells.</title>
        <authorList>
            <person name="Okada T."/>
            <person name="Watanabe K."/>
        </authorList>
    </citation>
    <scope>NUCLEOTIDE SEQUENCE [LARGE SCALE GENOMIC DNA]</scope>
</reference>
<protein>
    <submittedName>
        <fullName evidence="8">RNA splicing factor</fullName>
    </submittedName>
</protein>
<feature type="region of interest" description="Disordered" evidence="5">
    <location>
        <begin position="207"/>
        <end position="258"/>
    </location>
</feature>
<keyword evidence="3" id="KW-0508">mRNA splicing</keyword>
<evidence type="ECO:0000256" key="4">
    <source>
        <dbReference type="ARBA" id="ARBA00023242"/>
    </source>
</evidence>
<feature type="region of interest" description="Disordered" evidence="5">
    <location>
        <begin position="1"/>
        <end position="93"/>
    </location>
</feature>
<evidence type="ECO:0000259" key="7">
    <source>
        <dbReference type="Pfam" id="PF08572"/>
    </source>
</evidence>
<name>A0AAV3QFQ6_LITER</name>
<feature type="region of interest" description="Disordered" evidence="5">
    <location>
        <begin position="122"/>
        <end position="172"/>
    </location>
</feature>
<evidence type="ECO:0000259" key="6">
    <source>
        <dbReference type="Pfam" id="PF06544"/>
    </source>
</evidence>
<feature type="compositionally biased region" description="Low complexity" evidence="5">
    <location>
        <begin position="237"/>
        <end position="258"/>
    </location>
</feature>
<dbReference type="InterPro" id="IPR013881">
    <property type="entry name" value="Pre-mRNA_splic_Prp3_dom"/>
</dbReference>
<dbReference type="Pfam" id="PF06544">
    <property type="entry name" value="Prp3_C"/>
    <property type="match status" value="1"/>
</dbReference>
<dbReference type="CDD" id="cd24162">
    <property type="entry name" value="Prp3_C"/>
    <property type="match status" value="1"/>
</dbReference>
<dbReference type="InterPro" id="IPR027104">
    <property type="entry name" value="Prp3"/>
</dbReference>
<dbReference type="Pfam" id="PF08572">
    <property type="entry name" value="PRP3"/>
    <property type="match status" value="1"/>
</dbReference>
<feature type="domain" description="Small nuclear ribonucleoprotein Prp3 C-terminal" evidence="6">
    <location>
        <begin position="637"/>
        <end position="761"/>
    </location>
</feature>
<feature type="compositionally biased region" description="Basic and acidic residues" evidence="5">
    <location>
        <begin position="17"/>
        <end position="57"/>
    </location>
</feature>
<keyword evidence="4" id="KW-0539">Nucleus</keyword>
<dbReference type="PANTHER" id="PTHR14212:SF0">
    <property type="entry name" value="U4_U6 SMALL NUCLEAR RIBONUCLEOPROTEIN PRP3"/>
    <property type="match status" value="1"/>
</dbReference>
<comment type="subcellular location">
    <subcellularLocation>
        <location evidence="1">Nucleus</location>
    </subcellularLocation>
</comment>
<evidence type="ECO:0000313" key="8">
    <source>
        <dbReference type="EMBL" id="GAA0161796.1"/>
    </source>
</evidence>
<feature type="region of interest" description="Disordered" evidence="5">
    <location>
        <begin position="514"/>
        <end position="538"/>
    </location>
</feature>
<feature type="compositionally biased region" description="Basic and acidic residues" evidence="5">
    <location>
        <begin position="64"/>
        <end position="93"/>
    </location>
</feature>
<dbReference type="InterPro" id="IPR010541">
    <property type="entry name" value="Prp3_C"/>
</dbReference>
<dbReference type="EMBL" id="BAABME010004279">
    <property type="protein sequence ID" value="GAA0161796.1"/>
    <property type="molecule type" value="Genomic_DNA"/>
</dbReference>
<dbReference type="AlphaFoldDB" id="A0AAV3QFQ6"/>
<gene>
    <name evidence="8" type="ORF">LIER_18031</name>
</gene>
<dbReference type="GO" id="GO:0000398">
    <property type="term" value="P:mRNA splicing, via spliceosome"/>
    <property type="evidence" value="ECO:0007669"/>
    <property type="project" value="InterPro"/>
</dbReference>
<evidence type="ECO:0000256" key="2">
    <source>
        <dbReference type="ARBA" id="ARBA00022664"/>
    </source>
</evidence>
<dbReference type="Proteomes" id="UP001454036">
    <property type="component" value="Unassembled WGS sequence"/>
</dbReference>
<evidence type="ECO:0000313" key="9">
    <source>
        <dbReference type="Proteomes" id="UP001454036"/>
    </source>
</evidence>
<accession>A0AAV3QFQ6</accession>
<keyword evidence="2" id="KW-0507">mRNA processing</keyword>
<dbReference type="PANTHER" id="PTHR14212">
    <property type="entry name" value="U4/U6-ASSOCIATED RNA SPLICING FACTOR-RELATED"/>
    <property type="match status" value="1"/>
</dbReference>
<dbReference type="GO" id="GO:0046540">
    <property type="term" value="C:U4/U6 x U5 tri-snRNP complex"/>
    <property type="evidence" value="ECO:0007669"/>
    <property type="project" value="InterPro"/>
</dbReference>
<feature type="compositionally biased region" description="Low complexity" evidence="5">
    <location>
        <begin position="137"/>
        <end position="151"/>
    </location>
</feature>
<feature type="compositionally biased region" description="Pro residues" evidence="5">
    <location>
        <begin position="516"/>
        <end position="529"/>
    </location>
</feature>
<feature type="compositionally biased region" description="Basic and acidic residues" evidence="5">
    <location>
        <begin position="207"/>
        <end position="218"/>
    </location>
</feature>
<feature type="domain" description="Pre-mRNA-splicing factor 3" evidence="7">
    <location>
        <begin position="376"/>
        <end position="613"/>
    </location>
</feature>
<evidence type="ECO:0000256" key="1">
    <source>
        <dbReference type="ARBA" id="ARBA00004123"/>
    </source>
</evidence>